<dbReference type="Proteomes" id="UP000028602">
    <property type="component" value="Unassembled WGS sequence"/>
</dbReference>
<evidence type="ECO:0000256" key="1">
    <source>
        <dbReference type="SAM" id="MobiDB-lite"/>
    </source>
</evidence>
<evidence type="ECO:0000313" key="2">
    <source>
        <dbReference type="EMBL" id="KFD21014.1"/>
    </source>
</evidence>
<accession>A0A085JKL8</accession>
<name>A0A085JKL8_9GAMM</name>
<feature type="region of interest" description="Disordered" evidence="1">
    <location>
        <begin position="48"/>
        <end position="88"/>
    </location>
</feature>
<proteinExistence type="predicted"/>
<evidence type="ECO:0000313" key="3">
    <source>
        <dbReference type="Proteomes" id="UP000028602"/>
    </source>
</evidence>
<comment type="caution">
    <text evidence="2">The sequence shown here is derived from an EMBL/GenBank/DDBJ whole genome shotgun (WGS) entry which is preliminary data.</text>
</comment>
<keyword evidence="3" id="KW-1185">Reference proteome</keyword>
<gene>
    <name evidence="2" type="ORF">GTPT_0953</name>
</gene>
<sequence length="88" mass="9211">MSGEKISHLLKPGEATILLRAGIGSIEWQCRGRLSLKAAGRSVTVTLFPAGSGGQSRDDTGKSLSGRGARKRGEKTKEGGRLAHALPQ</sequence>
<dbReference type="EMBL" id="JMPR01000018">
    <property type="protein sequence ID" value="KFD21014.1"/>
    <property type="molecule type" value="Genomic_DNA"/>
</dbReference>
<dbReference type="AlphaFoldDB" id="A0A085JKL8"/>
<reference evidence="2 3" key="1">
    <citation type="submission" date="2014-05" db="EMBL/GenBank/DDBJ databases">
        <title>ATOL: Assembling a taxonomically balanced genome-scale reconstruction of the evolutionary history of the Enterobacteriaceae.</title>
        <authorList>
            <person name="Plunkett G.III."/>
            <person name="Neeno-Eckwall E.C."/>
            <person name="Glasner J.D."/>
            <person name="Perna N.T."/>
        </authorList>
    </citation>
    <scope>NUCLEOTIDE SEQUENCE [LARGE SCALE GENOMIC DNA]</scope>
    <source>
        <strain evidence="2 3">ATCC 33301</strain>
    </source>
</reference>
<protein>
    <submittedName>
        <fullName evidence="2">Uncharacterized protein</fullName>
    </submittedName>
</protein>
<organism evidence="2 3">
    <name type="scientific">Tatumella ptyseos ATCC 33301</name>
    <dbReference type="NCBI Taxonomy" id="1005995"/>
    <lineage>
        <taxon>Bacteria</taxon>
        <taxon>Pseudomonadati</taxon>
        <taxon>Pseudomonadota</taxon>
        <taxon>Gammaproteobacteria</taxon>
        <taxon>Enterobacterales</taxon>
        <taxon>Erwiniaceae</taxon>
        <taxon>Tatumella</taxon>
    </lineage>
</organism>